<keyword evidence="2" id="KW-0812">Transmembrane</keyword>
<keyword evidence="2" id="KW-0472">Membrane</keyword>
<dbReference type="EMBL" id="WNWS01000009">
    <property type="protein sequence ID" value="KAE9988320.1"/>
    <property type="molecule type" value="Genomic_DNA"/>
</dbReference>
<sequence length="229" mass="25374">MASLPTTRSTMDTQQPTSEPETDPQQIFYFAVSSVLLLCAVALLVWYFCCSCYCRSRANAQRASIPMNPLTRPPPPNDLEANLRMDTIHEEGPSASSGATATTNVSPETTKAAEDPGFPRLFELEKKNMMDIMGKKQLTDLEVRACKGKVLGTINSRKNQEENEGRRKMSRRTQDEIKGKEGLKADAINMVGPDSFDDNYAVKGVGGEEHVVKKTRLEPSVWVTKRTEG</sequence>
<feature type="region of interest" description="Disordered" evidence="1">
    <location>
        <begin position="90"/>
        <end position="118"/>
    </location>
</feature>
<evidence type="ECO:0000256" key="1">
    <source>
        <dbReference type="SAM" id="MobiDB-lite"/>
    </source>
</evidence>
<feature type="transmembrane region" description="Helical" evidence="2">
    <location>
        <begin position="27"/>
        <end position="48"/>
    </location>
</feature>
<evidence type="ECO:0000313" key="3">
    <source>
        <dbReference type="EMBL" id="KAE9988320.1"/>
    </source>
</evidence>
<dbReference type="Proteomes" id="UP000447873">
    <property type="component" value="Unassembled WGS sequence"/>
</dbReference>
<feature type="region of interest" description="Disordered" evidence="1">
    <location>
        <begin position="1"/>
        <end position="22"/>
    </location>
</feature>
<feature type="compositionally biased region" description="Basic and acidic residues" evidence="1">
    <location>
        <begin position="158"/>
        <end position="184"/>
    </location>
</feature>
<comment type="caution">
    <text evidence="3">The sequence shown here is derived from an EMBL/GenBank/DDBJ whole genome shotgun (WGS) entry which is preliminary data.</text>
</comment>
<accession>A0A8H3VHZ8</accession>
<feature type="region of interest" description="Disordered" evidence="1">
    <location>
        <begin position="155"/>
        <end position="185"/>
    </location>
</feature>
<name>A0A8H3VHZ8_VENIN</name>
<evidence type="ECO:0000256" key="2">
    <source>
        <dbReference type="SAM" id="Phobius"/>
    </source>
</evidence>
<proteinExistence type="predicted"/>
<protein>
    <submittedName>
        <fullName evidence="3">Uncharacterized protein</fullName>
    </submittedName>
</protein>
<gene>
    <name evidence="3" type="ORF">EG328_011693</name>
</gene>
<reference evidence="3 4" key="1">
    <citation type="submission" date="2018-12" db="EMBL/GenBank/DDBJ databases">
        <title>Venturia inaequalis Genome Resource.</title>
        <authorList>
            <person name="Lichtner F.J."/>
        </authorList>
    </citation>
    <scope>NUCLEOTIDE SEQUENCE [LARGE SCALE GENOMIC DNA]</scope>
    <source>
        <strain evidence="3 4">120213</strain>
    </source>
</reference>
<organism evidence="3 4">
    <name type="scientific">Venturia inaequalis</name>
    <name type="common">Apple scab fungus</name>
    <dbReference type="NCBI Taxonomy" id="5025"/>
    <lineage>
        <taxon>Eukaryota</taxon>
        <taxon>Fungi</taxon>
        <taxon>Dikarya</taxon>
        <taxon>Ascomycota</taxon>
        <taxon>Pezizomycotina</taxon>
        <taxon>Dothideomycetes</taxon>
        <taxon>Pleosporomycetidae</taxon>
        <taxon>Venturiales</taxon>
        <taxon>Venturiaceae</taxon>
        <taxon>Venturia</taxon>
    </lineage>
</organism>
<feature type="compositionally biased region" description="Polar residues" evidence="1">
    <location>
        <begin position="94"/>
        <end position="109"/>
    </location>
</feature>
<evidence type="ECO:0000313" key="4">
    <source>
        <dbReference type="Proteomes" id="UP000447873"/>
    </source>
</evidence>
<dbReference type="AlphaFoldDB" id="A0A8H3VHZ8"/>
<keyword evidence="2" id="KW-1133">Transmembrane helix</keyword>